<feature type="compositionally biased region" description="Low complexity" evidence="1">
    <location>
        <begin position="52"/>
        <end position="70"/>
    </location>
</feature>
<proteinExistence type="predicted"/>
<evidence type="ECO:0000313" key="2">
    <source>
        <dbReference type="EMBL" id="PIL32949.1"/>
    </source>
</evidence>
<reference evidence="2 3" key="1">
    <citation type="journal article" date="2015" name="Sci. Rep.">
        <title>Chromosome-level genome map provides insights into diverse defense mechanisms in the medicinal fungus Ganoderma sinense.</title>
        <authorList>
            <person name="Zhu Y."/>
            <person name="Xu J."/>
            <person name="Sun C."/>
            <person name="Zhou S."/>
            <person name="Xu H."/>
            <person name="Nelson D.R."/>
            <person name="Qian J."/>
            <person name="Song J."/>
            <person name="Luo H."/>
            <person name="Xiang L."/>
            <person name="Li Y."/>
            <person name="Xu Z."/>
            <person name="Ji A."/>
            <person name="Wang L."/>
            <person name="Lu S."/>
            <person name="Hayward A."/>
            <person name="Sun W."/>
            <person name="Li X."/>
            <person name="Schwartz D.C."/>
            <person name="Wang Y."/>
            <person name="Chen S."/>
        </authorList>
    </citation>
    <scope>NUCLEOTIDE SEQUENCE [LARGE SCALE GENOMIC DNA]</scope>
    <source>
        <strain evidence="2 3">ZZ0214-1</strain>
    </source>
</reference>
<dbReference type="Proteomes" id="UP000230002">
    <property type="component" value="Unassembled WGS sequence"/>
</dbReference>
<dbReference type="EMBL" id="AYKW01000009">
    <property type="protein sequence ID" value="PIL32949.1"/>
    <property type="molecule type" value="Genomic_DNA"/>
</dbReference>
<protein>
    <submittedName>
        <fullName evidence="2">Uncharacterized protein</fullName>
    </submittedName>
</protein>
<accession>A0A2G8SGP7</accession>
<feature type="region of interest" description="Disordered" evidence="1">
    <location>
        <begin position="40"/>
        <end position="71"/>
    </location>
</feature>
<evidence type="ECO:0000256" key="1">
    <source>
        <dbReference type="SAM" id="MobiDB-lite"/>
    </source>
</evidence>
<dbReference type="OrthoDB" id="2554322at2759"/>
<evidence type="ECO:0000313" key="3">
    <source>
        <dbReference type="Proteomes" id="UP000230002"/>
    </source>
</evidence>
<gene>
    <name evidence="2" type="ORF">GSI_05067</name>
</gene>
<organism evidence="2 3">
    <name type="scientific">Ganoderma sinense ZZ0214-1</name>
    <dbReference type="NCBI Taxonomy" id="1077348"/>
    <lineage>
        <taxon>Eukaryota</taxon>
        <taxon>Fungi</taxon>
        <taxon>Dikarya</taxon>
        <taxon>Basidiomycota</taxon>
        <taxon>Agaricomycotina</taxon>
        <taxon>Agaricomycetes</taxon>
        <taxon>Polyporales</taxon>
        <taxon>Polyporaceae</taxon>
        <taxon>Ganoderma</taxon>
    </lineage>
</organism>
<sequence>MVRDFATSVEQLKQLQSVRPAFLNIEAKYRLAWECDELLINPGGGAPKEEPTSISPPRSSSHSVPVVHTIPDGRKSRECKITLAGDEQKPAIDPLAHGASPPLAAQAESIDVR</sequence>
<feature type="region of interest" description="Disordered" evidence="1">
    <location>
        <begin position="84"/>
        <end position="113"/>
    </location>
</feature>
<keyword evidence="3" id="KW-1185">Reference proteome</keyword>
<comment type="caution">
    <text evidence="2">The sequence shown here is derived from an EMBL/GenBank/DDBJ whole genome shotgun (WGS) entry which is preliminary data.</text>
</comment>
<dbReference type="AlphaFoldDB" id="A0A2G8SGP7"/>
<name>A0A2G8SGP7_9APHY</name>